<evidence type="ECO:0000313" key="2">
    <source>
        <dbReference type="EMBL" id="SMC72338.1"/>
    </source>
</evidence>
<reference evidence="2 3" key="1">
    <citation type="submission" date="2017-04" db="EMBL/GenBank/DDBJ databases">
        <authorList>
            <person name="Afonso C.L."/>
            <person name="Miller P.J."/>
            <person name="Scott M.A."/>
            <person name="Spackman E."/>
            <person name="Goraichik I."/>
            <person name="Dimitrov K.M."/>
            <person name="Suarez D.L."/>
            <person name="Swayne D.E."/>
        </authorList>
    </citation>
    <scope>NUCLEOTIDE SEQUENCE [LARGE SCALE GENOMIC DNA]</scope>
    <source>
        <strain evidence="2 3">DSM 3385</strain>
    </source>
</reference>
<keyword evidence="3" id="KW-1185">Reference proteome</keyword>
<dbReference type="RefSeq" id="WP_084068599.1">
    <property type="nucleotide sequence ID" value="NZ_FWXY01000008.1"/>
</dbReference>
<dbReference type="STRING" id="1121400.SAMN02746065_10899"/>
<accession>A0A1W2BIR4</accession>
<protein>
    <recommendedName>
        <fullName evidence="1">DUF7479 domain-containing protein</fullName>
    </recommendedName>
</protein>
<evidence type="ECO:0000259" key="1">
    <source>
        <dbReference type="Pfam" id="PF24292"/>
    </source>
</evidence>
<dbReference type="OrthoDB" id="1753012at2"/>
<feature type="domain" description="DUF7479" evidence="1">
    <location>
        <begin position="8"/>
        <end position="64"/>
    </location>
</feature>
<dbReference type="Pfam" id="PF24292">
    <property type="entry name" value="DUF7479"/>
    <property type="match status" value="1"/>
</dbReference>
<gene>
    <name evidence="2" type="ORF">SAMN02746065_10899</name>
</gene>
<organism evidence="2 3">
    <name type="scientific">Desulfocicer vacuolatum DSM 3385</name>
    <dbReference type="NCBI Taxonomy" id="1121400"/>
    <lineage>
        <taxon>Bacteria</taxon>
        <taxon>Pseudomonadati</taxon>
        <taxon>Thermodesulfobacteriota</taxon>
        <taxon>Desulfobacteria</taxon>
        <taxon>Desulfobacterales</taxon>
        <taxon>Desulfobacteraceae</taxon>
        <taxon>Desulfocicer</taxon>
    </lineage>
</organism>
<dbReference type="InterPro" id="IPR055902">
    <property type="entry name" value="DUF7479"/>
</dbReference>
<dbReference type="NCBIfam" id="NF045645">
    <property type="entry name" value="DVU_1557_fam"/>
    <property type="match status" value="1"/>
</dbReference>
<dbReference type="Proteomes" id="UP000192418">
    <property type="component" value="Unassembled WGS sequence"/>
</dbReference>
<dbReference type="InterPro" id="IPR054656">
    <property type="entry name" value="DVU_1557-like"/>
</dbReference>
<name>A0A1W2BIR4_9BACT</name>
<dbReference type="EMBL" id="FWXY01000008">
    <property type="protein sequence ID" value="SMC72338.1"/>
    <property type="molecule type" value="Genomic_DNA"/>
</dbReference>
<proteinExistence type="predicted"/>
<dbReference type="AlphaFoldDB" id="A0A1W2BIR4"/>
<evidence type="ECO:0000313" key="3">
    <source>
        <dbReference type="Proteomes" id="UP000192418"/>
    </source>
</evidence>
<sequence>MSEDGVKICHRCQIELEPTKTDFKYLGHSFFTDILRCPVCGEVYIPEQLVETRMSEVEKMLEDK</sequence>